<dbReference type="Proteomes" id="UP001165060">
    <property type="component" value="Unassembled WGS sequence"/>
</dbReference>
<name>A0ABQ6MST5_9STRA</name>
<dbReference type="InterPro" id="IPR012340">
    <property type="entry name" value="NA-bd_OB-fold"/>
</dbReference>
<keyword evidence="5" id="KW-1185">Reference proteome</keyword>
<evidence type="ECO:0000256" key="2">
    <source>
        <dbReference type="ARBA" id="ARBA00022835"/>
    </source>
</evidence>
<evidence type="ECO:0000259" key="3">
    <source>
        <dbReference type="PROSITE" id="PS50126"/>
    </source>
</evidence>
<evidence type="ECO:0000313" key="4">
    <source>
        <dbReference type="EMBL" id="GMI32296.1"/>
    </source>
</evidence>
<dbReference type="PANTHER" id="PTHR12686">
    <property type="entry name" value="3'-5' EXORIBONUCLEASE CSL4-RELATED"/>
    <property type="match status" value="1"/>
</dbReference>
<gene>
    <name evidence="4" type="ORF">TeGR_g481</name>
</gene>
<organism evidence="4 5">
    <name type="scientific">Tetraparma gracilis</name>
    <dbReference type="NCBI Taxonomy" id="2962635"/>
    <lineage>
        <taxon>Eukaryota</taxon>
        <taxon>Sar</taxon>
        <taxon>Stramenopiles</taxon>
        <taxon>Ochrophyta</taxon>
        <taxon>Bolidophyceae</taxon>
        <taxon>Parmales</taxon>
        <taxon>Triparmaceae</taxon>
        <taxon>Tetraparma</taxon>
    </lineage>
</organism>
<keyword evidence="2" id="KW-0271">Exosome</keyword>
<comment type="caution">
    <text evidence="4">The sequence shown here is derived from an EMBL/GenBank/DDBJ whole genome shotgun (WGS) entry which is preliminary data.</text>
</comment>
<sequence length="169" mass="17694">MSGLLLPPGSLVSPGLLLCPSSASPPSLPGTYVTPSNEVRCSVVGRLVVDAGGARVESGRHDELRGQIIDVGSLVLGRVSRVTPSAATLELLSVSSLPLLTPNSGTVRLEDVTSLLEKPELPDCFRVGDLIKARVVSLGDSRQFFLSTAEDEVRRGWLPGGGGGRLRRA</sequence>
<dbReference type="Gene3D" id="2.40.50.140">
    <property type="entry name" value="Nucleic acid-binding proteins"/>
    <property type="match status" value="1"/>
</dbReference>
<dbReference type="EMBL" id="BRYB01000543">
    <property type="protein sequence ID" value="GMI32296.1"/>
    <property type="molecule type" value="Genomic_DNA"/>
</dbReference>
<accession>A0ABQ6MST5</accession>
<protein>
    <recommendedName>
        <fullName evidence="3">S1 motif domain-containing protein</fullName>
    </recommendedName>
</protein>
<dbReference type="SUPFAM" id="SSF50249">
    <property type="entry name" value="Nucleic acid-binding proteins"/>
    <property type="match status" value="1"/>
</dbReference>
<comment type="subcellular location">
    <subcellularLocation>
        <location evidence="1">Nucleus</location>
        <location evidence="1">Nucleolus</location>
    </subcellularLocation>
</comment>
<dbReference type="InterPro" id="IPR039771">
    <property type="entry name" value="Csl4"/>
</dbReference>
<dbReference type="InterPro" id="IPR003029">
    <property type="entry name" value="S1_domain"/>
</dbReference>
<evidence type="ECO:0000313" key="5">
    <source>
        <dbReference type="Proteomes" id="UP001165060"/>
    </source>
</evidence>
<evidence type="ECO:0000256" key="1">
    <source>
        <dbReference type="ARBA" id="ARBA00004604"/>
    </source>
</evidence>
<proteinExistence type="predicted"/>
<dbReference type="PANTHER" id="PTHR12686:SF8">
    <property type="entry name" value="EXOSOME COMPLEX COMPONENT CSL4"/>
    <property type="match status" value="1"/>
</dbReference>
<feature type="domain" description="S1 motif" evidence="3">
    <location>
        <begin position="72"/>
        <end position="149"/>
    </location>
</feature>
<reference evidence="4 5" key="1">
    <citation type="journal article" date="2023" name="Commun. Biol.">
        <title>Genome analysis of Parmales, the sister group of diatoms, reveals the evolutionary specialization of diatoms from phago-mixotrophs to photoautotrophs.</title>
        <authorList>
            <person name="Ban H."/>
            <person name="Sato S."/>
            <person name="Yoshikawa S."/>
            <person name="Yamada K."/>
            <person name="Nakamura Y."/>
            <person name="Ichinomiya M."/>
            <person name="Sato N."/>
            <person name="Blanc-Mathieu R."/>
            <person name="Endo H."/>
            <person name="Kuwata A."/>
            <person name="Ogata H."/>
        </authorList>
    </citation>
    <scope>NUCLEOTIDE SEQUENCE [LARGE SCALE GENOMIC DNA]</scope>
</reference>
<dbReference type="PROSITE" id="PS50126">
    <property type="entry name" value="S1"/>
    <property type="match status" value="1"/>
</dbReference>